<keyword evidence="3" id="KW-1185">Reference proteome</keyword>
<dbReference type="AlphaFoldDB" id="A0AA40GES6"/>
<feature type="region of interest" description="Disordered" evidence="1">
    <location>
        <begin position="1"/>
        <end position="28"/>
    </location>
</feature>
<comment type="caution">
    <text evidence="2">The sequence shown here is derived from an EMBL/GenBank/DDBJ whole genome shotgun (WGS) entry which is preliminary data.</text>
</comment>
<reference evidence="2" key="1">
    <citation type="submission" date="2021-10" db="EMBL/GenBank/DDBJ databases">
        <title>Melipona bicolor Genome sequencing and assembly.</title>
        <authorList>
            <person name="Araujo N.S."/>
            <person name="Arias M.C."/>
        </authorList>
    </citation>
    <scope>NUCLEOTIDE SEQUENCE</scope>
    <source>
        <strain evidence="2">USP_2M_L1-L4_2017</strain>
        <tissue evidence="2">Whole body</tissue>
    </source>
</reference>
<sequence>MESHGVDDRPGHTVGILPTELDGSRFGGAVHHVDHRHYSGQHSSNCSCDNN</sequence>
<feature type="compositionally biased region" description="Basic and acidic residues" evidence="1">
    <location>
        <begin position="1"/>
        <end position="11"/>
    </location>
</feature>
<name>A0AA40GES6_9HYME</name>
<gene>
    <name evidence="2" type="ORF">K0M31_001066</name>
</gene>
<proteinExistence type="predicted"/>
<dbReference type="EMBL" id="JAHYIQ010000001">
    <property type="protein sequence ID" value="KAK1136516.1"/>
    <property type="molecule type" value="Genomic_DNA"/>
</dbReference>
<evidence type="ECO:0000256" key="1">
    <source>
        <dbReference type="SAM" id="MobiDB-lite"/>
    </source>
</evidence>
<evidence type="ECO:0000313" key="3">
    <source>
        <dbReference type="Proteomes" id="UP001177670"/>
    </source>
</evidence>
<accession>A0AA40GES6</accession>
<organism evidence="2 3">
    <name type="scientific">Melipona bicolor</name>
    <dbReference type="NCBI Taxonomy" id="60889"/>
    <lineage>
        <taxon>Eukaryota</taxon>
        <taxon>Metazoa</taxon>
        <taxon>Ecdysozoa</taxon>
        <taxon>Arthropoda</taxon>
        <taxon>Hexapoda</taxon>
        <taxon>Insecta</taxon>
        <taxon>Pterygota</taxon>
        <taxon>Neoptera</taxon>
        <taxon>Endopterygota</taxon>
        <taxon>Hymenoptera</taxon>
        <taxon>Apocrita</taxon>
        <taxon>Aculeata</taxon>
        <taxon>Apoidea</taxon>
        <taxon>Anthophila</taxon>
        <taxon>Apidae</taxon>
        <taxon>Melipona</taxon>
    </lineage>
</organism>
<dbReference type="Proteomes" id="UP001177670">
    <property type="component" value="Unassembled WGS sequence"/>
</dbReference>
<protein>
    <submittedName>
        <fullName evidence="2">Uncharacterized protein</fullName>
    </submittedName>
</protein>
<evidence type="ECO:0000313" key="2">
    <source>
        <dbReference type="EMBL" id="KAK1136516.1"/>
    </source>
</evidence>